<proteinExistence type="predicted"/>
<sequence length="21" mass="2430">MPITVSPNQKHCCCTTLRRLK</sequence>
<evidence type="ECO:0000313" key="1">
    <source>
        <dbReference type="EMBL" id="MBX59002.1"/>
    </source>
</evidence>
<protein>
    <submittedName>
        <fullName evidence="1">Uncharacterized protein</fullName>
    </submittedName>
</protein>
<accession>A0A2P2PW67</accession>
<name>A0A2P2PW67_RHIMU</name>
<reference evidence="1" key="1">
    <citation type="submission" date="2018-02" db="EMBL/GenBank/DDBJ databases">
        <title>Rhizophora mucronata_Transcriptome.</title>
        <authorList>
            <person name="Meera S.P."/>
            <person name="Sreeshan A."/>
            <person name="Augustine A."/>
        </authorList>
    </citation>
    <scope>NUCLEOTIDE SEQUENCE</scope>
    <source>
        <tissue evidence="1">Leaf</tissue>
    </source>
</reference>
<dbReference type="EMBL" id="GGEC01078518">
    <property type="protein sequence ID" value="MBX59002.1"/>
    <property type="molecule type" value="Transcribed_RNA"/>
</dbReference>
<organism evidence="1">
    <name type="scientific">Rhizophora mucronata</name>
    <name type="common">Asiatic mangrove</name>
    <dbReference type="NCBI Taxonomy" id="61149"/>
    <lineage>
        <taxon>Eukaryota</taxon>
        <taxon>Viridiplantae</taxon>
        <taxon>Streptophyta</taxon>
        <taxon>Embryophyta</taxon>
        <taxon>Tracheophyta</taxon>
        <taxon>Spermatophyta</taxon>
        <taxon>Magnoliopsida</taxon>
        <taxon>eudicotyledons</taxon>
        <taxon>Gunneridae</taxon>
        <taxon>Pentapetalae</taxon>
        <taxon>rosids</taxon>
        <taxon>fabids</taxon>
        <taxon>Malpighiales</taxon>
        <taxon>Rhizophoraceae</taxon>
        <taxon>Rhizophora</taxon>
    </lineage>
</organism>
<dbReference type="AlphaFoldDB" id="A0A2P2PW67"/>